<keyword evidence="2" id="KW-1185">Reference proteome</keyword>
<organism evidence="1 2">
    <name type="scientific">Fusarium venenatum</name>
    <dbReference type="NCBI Taxonomy" id="56646"/>
    <lineage>
        <taxon>Eukaryota</taxon>
        <taxon>Fungi</taxon>
        <taxon>Dikarya</taxon>
        <taxon>Ascomycota</taxon>
        <taxon>Pezizomycotina</taxon>
        <taxon>Sordariomycetes</taxon>
        <taxon>Hypocreomycetidae</taxon>
        <taxon>Hypocreales</taxon>
        <taxon>Nectriaceae</taxon>
        <taxon>Fusarium</taxon>
    </lineage>
</organism>
<reference evidence="2" key="1">
    <citation type="submission" date="2014-10" db="EMBL/GenBank/DDBJ databases">
        <authorList>
            <person name="King R."/>
        </authorList>
    </citation>
    <scope>NUCLEOTIDE SEQUENCE [LARGE SCALE GENOMIC DNA]</scope>
    <source>
        <strain evidence="2">A3/5</strain>
    </source>
</reference>
<protein>
    <submittedName>
        <fullName evidence="1">Uncharacterized protein</fullName>
    </submittedName>
</protein>
<name>A0A2L2TS76_9HYPO</name>
<sequence length="115" mass="12494">MPACLTFLGHLKPLPKKFLATSRPGHPEGEVSEGFPGDGEPVIDETWVAHIVIANATDAAIADAAAPSPFLPLYLLGRGVTTERFFFPPLRQVFGCLLSFPSIFLVRLTFTFNAH</sequence>
<dbReference type="Proteomes" id="UP000245910">
    <property type="component" value="Chromosome II"/>
</dbReference>
<evidence type="ECO:0000313" key="2">
    <source>
        <dbReference type="Proteomes" id="UP000245910"/>
    </source>
</evidence>
<proteinExistence type="predicted"/>
<evidence type="ECO:0000313" key="1">
    <source>
        <dbReference type="EMBL" id="CEI62695.1"/>
    </source>
</evidence>
<dbReference type="EMBL" id="LN649230">
    <property type="protein sequence ID" value="CEI62695.1"/>
    <property type="molecule type" value="Genomic_DNA"/>
</dbReference>
<dbReference type="AlphaFoldDB" id="A0A2L2TS76"/>
<accession>A0A2L2TS76</accession>